<keyword evidence="7 14" id="KW-0418">Kinase</keyword>
<dbReference type="GO" id="GO:0016301">
    <property type="term" value="F:kinase activity"/>
    <property type="evidence" value="ECO:0007669"/>
    <property type="project" value="UniProtKB-KW"/>
</dbReference>
<dbReference type="SUPFAM" id="SSF47384">
    <property type="entry name" value="Homodimeric domain of signal transducing histidine kinase"/>
    <property type="match status" value="1"/>
</dbReference>
<dbReference type="Gene3D" id="1.10.287.130">
    <property type="match status" value="1"/>
</dbReference>
<keyword evidence="4" id="KW-0597">Phosphoprotein</keyword>
<dbReference type="InterPro" id="IPR036890">
    <property type="entry name" value="HATPase_C_sf"/>
</dbReference>
<keyword evidence="5" id="KW-0808">Transferase</keyword>
<dbReference type="Gene3D" id="6.10.340.10">
    <property type="match status" value="1"/>
</dbReference>
<comment type="caution">
    <text evidence="14">The sequence shown here is derived from an EMBL/GenBank/DDBJ whole genome shotgun (WGS) entry which is preliminary data.</text>
</comment>
<feature type="transmembrane region" description="Helical" evidence="11">
    <location>
        <begin position="133"/>
        <end position="153"/>
    </location>
</feature>
<dbReference type="InterPro" id="IPR003594">
    <property type="entry name" value="HATPase_dom"/>
</dbReference>
<dbReference type="InterPro" id="IPR036097">
    <property type="entry name" value="HisK_dim/P_sf"/>
</dbReference>
<evidence type="ECO:0000256" key="11">
    <source>
        <dbReference type="SAM" id="Phobius"/>
    </source>
</evidence>
<dbReference type="EMBL" id="JACYTO010000002">
    <property type="protein sequence ID" value="MBD8504640.1"/>
    <property type="molecule type" value="Genomic_DNA"/>
</dbReference>
<evidence type="ECO:0000256" key="4">
    <source>
        <dbReference type="ARBA" id="ARBA00022553"/>
    </source>
</evidence>
<evidence type="ECO:0000256" key="7">
    <source>
        <dbReference type="ARBA" id="ARBA00022777"/>
    </source>
</evidence>
<keyword evidence="9" id="KW-0902">Two-component regulatory system</keyword>
<keyword evidence="15" id="KW-1185">Reference proteome</keyword>
<evidence type="ECO:0000259" key="12">
    <source>
        <dbReference type="PROSITE" id="PS50109"/>
    </source>
</evidence>
<evidence type="ECO:0000256" key="8">
    <source>
        <dbReference type="ARBA" id="ARBA00022989"/>
    </source>
</evidence>
<gene>
    <name evidence="14" type="ORF">IFO67_17245</name>
</gene>
<dbReference type="Pfam" id="PF00512">
    <property type="entry name" value="HisKA"/>
    <property type="match status" value="1"/>
</dbReference>
<keyword evidence="11" id="KW-0472">Membrane</keyword>
<sequence>MKASLSRRLFRTILVIGLINVLVTLVAVDYVYEDVEDTILLRELALERDFLQAAITGPQPQSWQTAVLTATYLPAGASPDALPALFLHRSVPFSAEVQVGERTYLLSIERTATPPGVLYLAQDITLMESRETVLQVGLAAFAIAALALALLLARLGTRRIVAPLQELTRHIARIRPGTPFARLETHYREAELADIADMLNRLLAELDAYVQREKSLVSLASHELRTPVAVISGALDVLEQRDSLGAADRDTVARIRRAADEMRADVEALLKLARRADKDEQLEQVDLAAALKGLVEQQNCGTPAQRSRVHLRTAQPGPVVAADPALVRMLLRNLLQNALRHTRGAVRIDLGAHSLSIADEGEGLPDRVRKRLASPGDRHVPDDGLGLFIVRLICERLGWLLQIRRSDAGGTVLDLLFLPDATRSIQE</sequence>
<evidence type="ECO:0000256" key="5">
    <source>
        <dbReference type="ARBA" id="ARBA00022679"/>
    </source>
</evidence>
<evidence type="ECO:0000256" key="2">
    <source>
        <dbReference type="ARBA" id="ARBA00004370"/>
    </source>
</evidence>
<dbReference type="PROSITE" id="PS50109">
    <property type="entry name" value="HIS_KIN"/>
    <property type="match status" value="1"/>
</dbReference>
<dbReference type="CDD" id="cd00082">
    <property type="entry name" value="HisKA"/>
    <property type="match status" value="1"/>
</dbReference>
<keyword evidence="6 11" id="KW-0812">Transmembrane</keyword>
<dbReference type="RefSeq" id="WP_187719368.1">
    <property type="nucleotide sequence ID" value="NZ_JACTAH010000002.1"/>
</dbReference>
<evidence type="ECO:0000313" key="15">
    <source>
        <dbReference type="Proteomes" id="UP000603602"/>
    </source>
</evidence>
<comment type="catalytic activity">
    <reaction evidence="1">
        <text>ATP + protein L-histidine = ADP + protein N-phospho-L-histidine.</text>
        <dbReference type="EC" id="2.7.13.3"/>
    </reaction>
</comment>
<reference evidence="15" key="1">
    <citation type="submission" date="2023-07" db="EMBL/GenBank/DDBJ databases">
        <title>Thauera sp. CAU 1555 isolated from sand of Yaerae Beach.</title>
        <authorList>
            <person name="Kim W."/>
        </authorList>
    </citation>
    <scope>NUCLEOTIDE SEQUENCE [LARGE SCALE GENOMIC DNA]</scope>
    <source>
        <strain evidence="15">CAU 1555</strain>
    </source>
</reference>
<organism evidence="14 15">
    <name type="scientific">Thauera sedimentorum</name>
    <dbReference type="NCBI Taxonomy" id="2767595"/>
    <lineage>
        <taxon>Bacteria</taxon>
        <taxon>Pseudomonadati</taxon>
        <taxon>Pseudomonadota</taxon>
        <taxon>Betaproteobacteria</taxon>
        <taxon>Rhodocyclales</taxon>
        <taxon>Zoogloeaceae</taxon>
        <taxon>Thauera</taxon>
    </lineage>
</organism>
<dbReference type="SMART" id="SM00304">
    <property type="entry name" value="HAMP"/>
    <property type="match status" value="1"/>
</dbReference>
<dbReference type="PANTHER" id="PTHR45436">
    <property type="entry name" value="SENSOR HISTIDINE KINASE YKOH"/>
    <property type="match status" value="1"/>
</dbReference>
<proteinExistence type="predicted"/>
<name>A0ABR9BE86_9RHOO</name>
<dbReference type="InterPro" id="IPR003660">
    <property type="entry name" value="HAMP_dom"/>
</dbReference>
<feature type="coiled-coil region" evidence="10">
    <location>
        <begin position="252"/>
        <end position="279"/>
    </location>
</feature>
<dbReference type="Gene3D" id="3.30.565.10">
    <property type="entry name" value="Histidine kinase-like ATPase, C-terminal domain"/>
    <property type="match status" value="1"/>
</dbReference>
<accession>A0ABR9BE86</accession>
<evidence type="ECO:0000256" key="1">
    <source>
        <dbReference type="ARBA" id="ARBA00000085"/>
    </source>
</evidence>
<dbReference type="Pfam" id="PF02518">
    <property type="entry name" value="HATPase_c"/>
    <property type="match status" value="1"/>
</dbReference>
<dbReference type="SUPFAM" id="SSF55874">
    <property type="entry name" value="ATPase domain of HSP90 chaperone/DNA topoisomerase II/histidine kinase"/>
    <property type="match status" value="1"/>
</dbReference>
<evidence type="ECO:0000259" key="13">
    <source>
        <dbReference type="PROSITE" id="PS50885"/>
    </source>
</evidence>
<evidence type="ECO:0000256" key="6">
    <source>
        <dbReference type="ARBA" id="ARBA00022692"/>
    </source>
</evidence>
<feature type="domain" description="Histidine kinase" evidence="12">
    <location>
        <begin position="219"/>
        <end position="421"/>
    </location>
</feature>
<dbReference type="SMART" id="SM00388">
    <property type="entry name" value="HisKA"/>
    <property type="match status" value="1"/>
</dbReference>
<keyword evidence="10" id="KW-0175">Coiled coil</keyword>
<dbReference type="EC" id="2.7.13.3" evidence="3"/>
<feature type="domain" description="HAMP" evidence="13">
    <location>
        <begin position="158"/>
        <end position="211"/>
    </location>
</feature>
<keyword evidence="8 11" id="KW-1133">Transmembrane helix</keyword>
<dbReference type="PANTHER" id="PTHR45436:SF5">
    <property type="entry name" value="SENSOR HISTIDINE KINASE TRCS"/>
    <property type="match status" value="1"/>
</dbReference>
<dbReference type="InterPro" id="IPR003661">
    <property type="entry name" value="HisK_dim/P_dom"/>
</dbReference>
<dbReference type="Proteomes" id="UP000603602">
    <property type="component" value="Unassembled WGS sequence"/>
</dbReference>
<feature type="transmembrane region" description="Helical" evidence="11">
    <location>
        <begin position="12"/>
        <end position="32"/>
    </location>
</feature>
<dbReference type="SMART" id="SM00387">
    <property type="entry name" value="HATPase_c"/>
    <property type="match status" value="1"/>
</dbReference>
<protein>
    <recommendedName>
        <fullName evidence="3">histidine kinase</fullName>
        <ecNumber evidence="3">2.7.13.3</ecNumber>
    </recommendedName>
</protein>
<evidence type="ECO:0000256" key="10">
    <source>
        <dbReference type="SAM" id="Coils"/>
    </source>
</evidence>
<evidence type="ECO:0000313" key="14">
    <source>
        <dbReference type="EMBL" id="MBD8504640.1"/>
    </source>
</evidence>
<dbReference type="InterPro" id="IPR005467">
    <property type="entry name" value="His_kinase_dom"/>
</dbReference>
<evidence type="ECO:0000256" key="9">
    <source>
        <dbReference type="ARBA" id="ARBA00023012"/>
    </source>
</evidence>
<evidence type="ECO:0000256" key="3">
    <source>
        <dbReference type="ARBA" id="ARBA00012438"/>
    </source>
</evidence>
<dbReference type="PROSITE" id="PS50885">
    <property type="entry name" value="HAMP"/>
    <property type="match status" value="1"/>
</dbReference>
<dbReference type="InterPro" id="IPR050428">
    <property type="entry name" value="TCS_sensor_his_kinase"/>
</dbReference>
<comment type="subcellular location">
    <subcellularLocation>
        <location evidence="2">Membrane</location>
    </subcellularLocation>
</comment>